<evidence type="ECO:0000313" key="2">
    <source>
        <dbReference type="Proteomes" id="UP001433508"/>
    </source>
</evidence>
<keyword evidence="1" id="KW-0255">Endonuclease</keyword>
<dbReference type="Proteomes" id="UP001433508">
    <property type="component" value="Unassembled WGS sequence"/>
</dbReference>
<protein>
    <submittedName>
        <fullName evidence="1">HNH endonuclease-domain-containing protein</fullName>
    </submittedName>
</protein>
<comment type="caution">
    <text evidence="1">The sequence shown here is derived from an EMBL/GenBank/DDBJ whole genome shotgun (WGS) entry which is preliminary data.</text>
</comment>
<keyword evidence="1" id="KW-0540">Nuclease</keyword>
<name>A0ACC3T1K3_LIPKO</name>
<keyword evidence="2" id="KW-1185">Reference proteome</keyword>
<gene>
    <name evidence="1" type="ORF">V1525DRAFT_403250</name>
</gene>
<reference evidence="2" key="1">
    <citation type="journal article" date="2024" name="Front. Bioeng. Biotechnol.">
        <title>Genome-scale model development and genomic sequencing of the oleaginous clade Lipomyces.</title>
        <authorList>
            <person name="Czajka J.J."/>
            <person name="Han Y."/>
            <person name="Kim J."/>
            <person name="Mondo S.J."/>
            <person name="Hofstad B.A."/>
            <person name="Robles A."/>
            <person name="Haridas S."/>
            <person name="Riley R."/>
            <person name="LaButti K."/>
            <person name="Pangilinan J."/>
            <person name="Andreopoulos W."/>
            <person name="Lipzen A."/>
            <person name="Yan J."/>
            <person name="Wang M."/>
            <person name="Ng V."/>
            <person name="Grigoriev I.V."/>
            <person name="Spatafora J.W."/>
            <person name="Magnuson J.K."/>
            <person name="Baker S.E."/>
            <person name="Pomraning K.R."/>
        </authorList>
    </citation>
    <scope>NUCLEOTIDE SEQUENCE [LARGE SCALE GENOMIC DNA]</scope>
    <source>
        <strain evidence="2">CBS 7786</strain>
    </source>
</reference>
<proteinExistence type="predicted"/>
<keyword evidence="1" id="KW-0378">Hydrolase</keyword>
<accession>A0ACC3T1K3</accession>
<dbReference type="EMBL" id="MU971365">
    <property type="protein sequence ID" value="KAK9237752.1"/>
    <property type="molecule type" value="Genomic_DNA"/>
</dbReference>
<sequence length="295" mass="33779">MSLSRGVIRNVHIYDSARPTEPLGGLYLNPSVTRKKFIRMLGFIIRANCPYSVWFQGVDHQLSPTDDPLEPGHYYIVCDIPGGVIWITDERCVARSFSRTVSKRDSRFREQVRNRDRKCVITGTVNRAAYRNEWTSFEAAHIFPLAHEELFIGLNYPRYVTLRSGENDTGINSCQNGLLMRSHIHKQFDSFSFAIDPDDNYKITCFSEDHDEIDGRFLDTVCRDPGDERGVIDEFLRWHFRQAVLANMKGNGEPVFESDFPDGSDMVGEILSGPRAAERMEAELFSRLNRMSPVA</sequence>
<evidence type="ECO:0000313" key="1">
    <source>
        <dbReference type="EMBL" id="KAK9237752.1"/>
    </source>
</evidence>
<organism evidence="1 2">
    <name type="scientific">Lipomyces kononenkoae</name>
    <name type="common">Yeast</name>
    <dbReference type="NCBI Taxonomy" id="34357"/>
    <lineage>
        <taxon>Eukaryota</taxon>
        <taxon>Fungi</taxon>
        <taxon>Dikarya</taxon>
        <taxon>Ascomycota</taxon>
        <taxon>Saccharomycotina</taxon>
        <taxon>Lipomycetes</taxon>
        <taxon>Lipomycetales</taxon>
        <taxon>Lipomycetaceae</taxon>
        <taxon>Lipomyces</taxon>
    </lineage>
</organism>